<accession>A0AAN9M9Q5</accession>
<dbReference type="AlphaFoldDB" id="A0AAN9M9Q5"/>
<dbReference type="EMBL" id="JAYMYQ010000002">
    <property type="protein sequence ID" value="KAK7350521.1"/>
    <property type="molecule type" value="Genomic_DNA"/>
</dbReference>
<proteinExistence type="predicted"/>
<name>A0AAN9M9Q5_CANGL</name>
<evidence type="ECO:0000313" key="2">
    <source>
        <dbReference type="Proteomes" id="UP001367508"/>
    </source>
</evidence>
<organism evidence="1 2">
    <name type="scientific">Canavalia gladiata</name>
    <name type="common">Sword bean</name>
    <name type="synonym">Dolichos gladiatus</name>
    <dbReference type="NCBI Taxonomy" id="3824"/>
    <lineage>
        <taxon>Eukaryota</taxon>
        <taxon>Viridiplantae</taxon>
        <taxon>Streptophyta</taxon>
        <taxon>Embryophyta</taxon>
        <taxon>Tracheophyta</taxon>
        <taxon>Spermatophyta</taxon>
        <taxon>Magnoliopsida</taxon>
        <taxon>eudicotyledons</taxon>
        <taxon>Gunneridae</taxon>
        <taxon>Pentapetalae</taxon>
        <taxon>rosids</taxon>
        <taxon>fabids</taxon>
        <taxon>Fabales</taxon>
        <taxon>Fabaceae</taxon>
        <taxon>Papilionoideae</taxon>
        <taxon>50 kb inversion clade</taxon>
        <taxon>NPAAA clade</taxon>
        <taxon>indigoferoid/millettioid clade</taxon>
        <taxon>Phaseoleae</taxon>
        <taxon>Canavalia</taxon>
    </lineage>
</organism>
<reference evidence="1 2" key="1">
    <citation type="submission" date="2024-01" db="EMBL/GenBank/DDBJ databases">
        <title>The genomes of 5 underutilized Papilionoideae crops provide insights into root nodulation and disease resistanc.</title>
        <authorList>
            <person name="Jiang F."/>
        </authorList>
    </citation>
    <scope>NUCLEOTIDE SEQUENCE [LARGE SCALE GENOMIC DNA]</scope>
    <source>
        <strain evidence="1">LVBAO_FW01</strain>
        <tissue evidence="1">Leaves</tissue>
    </source>
</reference>
<comment type="caution">
    <text evidence="1">The sequence shown here is derived from an EMBL/GenBank/DDBJ whole genome shotgun (WGS) entry which is preliminary data.</text>
</comment>
<evidence type="ECO:0000313" key="1">
    <source>
        <dbReference type="EMBL" id="KAK7350521.1"/>
    </source>
</evidence>
<gene>
    <name evidence="1" type="ORF">VNO77_09229</name>
</gene>
<dbReference type="Proteomes" id="UP001367508">
    <property type="component" value="Unassembled WGS sequence"/>
</dbReference>
<protein>
    <submittedName>
        <fullName evidence="1">Uncharacterized protein</fullName>
    </submittedName>
</protein>
<keyword evidence="2" id="KW-1185">Reference proteome</keyword>
<sequence length="102" mass="10644">MCGKALGCLHSPLVESLGLGVAQLDGQFCDMQGSSAVGPVDVWEGNWLLAWPTGGVHLAGLKSGRHGPIIKLAWADKLSLELHSDGRYPEPAPALAGGDHSY</sequence>